<dbReference type="InterPro" id="IPR051081">
    <property type="entry name" value="HTH_MetalResp_TranReg"/>
</dbReference>
<feature type="domain" description="HTH arsR-type" evidence="5">
    <location>
        <begin position="6"/>
        <end position="130"/>
    </location>
</feature>
<evidence type="ECO:0000256" key="1">
    <source>
        <dbReference type="ARBA" id="ARBA00023015"/>
    </source>
</evidence>
<gene>
    <name evidence="6" type="ORF">FM105_13270</name>
</gene>
<name>A0A1X6XNH1_9MICO</name>
<dbReference type="GO" id="GO:0003677">
    <property type="term" value="F:DNA binding"/>
    <property type="evidence" value="ECO:0007669"/>
    <property type="project" value="UniProtKB-KW"/>
</dbReference>
<evidence type="ECO:0000313" key="7">
    <source>
        <dbReference type="Proteomes" id="UP000196581"/>
    </source>
</evidence>
<dbReference type="SMART" id="SM00418">
    <property type="entry name" value="HTH_ARSR"/>
    <property type="match status" value="1"/>
</dbReference>
<protein>
    <submittedName>
        <fullName evidence="6">Formate hydrogenlyase subunit 7</fullName>
    </submittedName>
</protein>
<evidence type="ECO:0000256" key="2">
    <source>
        <dbReference type="ARBA" id="ARBA00023125"/>
    </source>
</evidence>
<dbReference type="NCBIfam" id="NF033788">
    <property type="entry name" value="HTH_metalloreg"/>
    <property type="match status" value="1"/>
</dbReference>
<evidence type="ECO:0000256" key="4">
    <source>
        <dbReference type="SAM" id="MobiDB-lite"/>
    </source>
</evidence>
<organism evidence="6 7">
    <name type="scientific">Brevibacterium yomogidense</name>
    <dbReference type="NCBI Taxonomy" id="946573"/>
    <lineage>
        <taxon>Bacteria</taxon>
        <taxon>Bacillati</taxon>
        <taxon>Actinomycetota</taxon>
        <taxon>Actinomycetes</taxon>
        <taxon>Micrococcales</taxon>
        <taxon>Brevibacteriaceae</taxon>
        <taxon>Brevibacterium</taxon>
    </lineage>
</organism>
<evidence type="ECO:0000313" key="6">
    <source>
        <dbReference type="EMBL" id="SLN00693.1"/>
    </source>
</evidence>
<dbReference type="InterPro" id="IPR001845">
    <property type="entry name" value="HTH_ArsR_DNA-bd_dom"/>
</dbReference>
<dbReference type="Proteomes" id="UP000196581">
    <property type="component" value="Unassembled WGS sequence"/>
</dbReference>
<dbReference type="EMBL" id="FWFF01000020">
    <property type="protein sequence ID" value="SLN00693.1"/>
    <property type="molecule type" value="Genomic_DNA"/>
</dbReference>
<feature type="region of interest" description="Disordered" evidence="4">
    <location>
        <begin position="147"/>
        <end position="170"/>
    </location>
</feature>
<sequence>MPSIDAQKPLYEIKANLFKGLAHPFRIRILELLSEAHHVAVLQGDGSVDGPGSDAVIVEGASAATGEMNVTDLLRATGLEASHLSQHLAVLRRHRLVESQRRGSHVYYRLAHVRVSRMLAVARQLLFDTLASDEKLLSDAGDLPVVHGLEPRADENSDENTDESAEQVGR</sequence>
<reference evidence="7" key="1">
    <citation type="submission" date="2017-02" db="EMBL/GenBank/DDBJ databases">
        <authorList>
            <person name="Dridi B."/>
        </authorList>
    </citation>
    <scope>NUCLEOTIDE SEQUENCE [LARGE SCALE GENOMIC DNA]</scope>
    <source>
        <strain evidence="7">B Co 03.10</strain>
    </source>
</reference>
<evidence type="ECO:0000259" key="5">
    <source>
        <dbReference type="PROSITE" id="PS50987"/>
    </source>
</evidence>
<dbReference type="GO" id="GO:0003700">
    <property type="term" value="F:DNA-binding transcription factor activity"/>
    <property type="evidence" value="ECO:0007669"/>
    <property type="project" value="InterPro"/>
</dbReference>
<evidence type="ECO:0000256" key="3">
    <source>
        <dbReference type="ARBA" id="ARBA00023163"/>
    </source>
</evidence>
<keyword evidence="7" id="KW-1185">Reference proteome</keyword>
<keyword evidence="3" id="KW-0804">Transcription</keyword>
<dbReference type="InterPro" id="IPR036388">
    <property type="entry name" value="WH-like_DNA-bd_sf"/>
</dbReference>
<dbReference type="SUPFAM" id="SSF46785">
    <property type="entry name" value="Winged helix' DNA-binding domain"/>
    <property type="match status" value="1"/>
</dbReference>
<accession>A0A1X6XNH1</accession>
<keyword evidence="2" id="KW-0238">DNA-binding</keyword>
<dbReference type="InterPro" id="IPR011991">
    <property type="entry name" value="ArsR-like_HTH"/>
</dbReference>
<dbReference type="CDD" id="cd00090">
    <property type="entry name" value="HTH_ARSR"/>
    <property type="match status" value="1"/>
</dbReference>
<dbReference type="PANTHER" id="PTHR33154:SF18">
    <property type="entry name" value="ARSENICAL RESISTANCE OPERON REPRESSOR"/>
    <property type="match status" value="1"/>
</dbReference>
<proteinExistence type="predicted"/>
<keyword evidence="1" id="KW-0805">Transcription regulation</keyword>
<dbReference type="Gene3D" id="1.10.10.10">
    <property type="entry name" value="Winged helix-like DNA-binding domain superfamily/Winged helix DNA-binding domain"/>
    <property type="match status" value="1"/>
</dbReference>
<feature type="compositionally biased region" description="Acidic residues" evidence="4">
    <location>
        <begin position="156"/>
        <end position="170"/>
    </location>
</feature>
<dbReference type="RefSeq" id="WP_087008946.1">
    <property type="nucleotide sequence ID" value="NZ_FWFF01000020.1"/>
</dbReference>
<dbReference type="PANTHER" id="PTHR33154">
    <property type="entry name" value="TRANSCRIPTIONAL REGULATOR, ARSR FAMILY"/>
    <property type="match status" value="1"/>
</dbReference>
<dbReference type="InterPro" id="IPR036390">
    <property type="entry name" value="WH_DNA-bd_sf"/>
</dbReference>
<keyword evidence="6" id="KW-0456">Lyase</keyword>
<dbReference type="Pfam" id="PF01022">
    <property type="entry name" value="HTH_5"/>
    <property type="match status" value="1"/>
</dbReference>
<dbReference type="AlphaFoldDB" id="A0A1X6XNH1"/>
<dbReference type="GO" id="GO:0016829">
    <property type="term" value="F:lyase activity"/>
    <property type="evidence" value="ECO:0007669"/>
    <property type="project" value="UniProtKB-KW"/>
</dbReference>
<dbReference type="PROSITE" id="PS50987">
    <property type="entry name" value="HTH_ARSR_2"/>
    <property type="match status" value="1"/>
</dbReference>